<dbReference type="EMBL" id="JBBPBM010000007">
    <property type="protein sequence ID" value="KAK8575829.1"/>
    <property type="molecule type" value="Genomic_DNA"/>
</dbReference>
<sequence>MAFKPMHDISQALNPCVQTYFPTSKDKATSRRQGGPRPSHFGGQGLLKVARWSPPLIFPGPGHLKVARWSPQASATRLRTAARLEWLWPAPGLLEMARSVVSL</sequence>
<evidence type="ECO:0000313" key="3">
    <source>
        <dbReference type="Proteomes" id="UP001472677"/>
    </source>
</evidence>
<dbReference type="Proteomes" id="UP001472677">
    <property type="component" value="Unassembled WGS sequence"/>
</dbReference>
<protein>
    <submittedName>
        <fullName evidence="2">Uncharacterized protein</fullName>
    </submittedName>
</protein>
<organism evidence="2 3">
    <name type="scientific">Hibiscus sabdariffa</name>
    <name type="common">roselle</name>
    <dbReference type="NCBI Taxonomy" id="183260"/>
    <lineage>
        <taxon>Eukaryota</taxon>
        <taxon>Viridiplantae</taxon>
        <taxon>Streptophyta</taxon>
        <taxon>Embryophyta</taxon>
        <taxon>Tracheophyta</taxon>
        <taxon>Spermatophyta</taxon>
        <taxon>Magnoliopsida</taxon>
        <taxon>eudicotyledons</taxon>
        <taxon>Gunneridae</taxon>
        <taxon>Pentapetalae</taxon>
        <taxon>rosids</taxon>
        <taxon>malvids</taxon>
        <taxon>Malvales</taxon>
        <taxon>Malvaceae</taxon>
        <taxon>Malvoideae</taxon>
        <taxon>Hibiscus</taxon>
    </lineage>
</organism>
<evidence type="ECO:0000313" key="2">
    <source>
        <dbReference type="EMBL" id="KAK8575829.1"/>
    </source>
</evidence>
<gene>
    <name evidence="2" type="ORF">V6N12_063483</name>
</gene>
<comment type="caution">
    <text evidence="2">The sequence shown here is derived from an EMBL/GenBank/DDBJ whole genome shotgun (WGS) entry which is preliminary data.</text>
</comment>
<name>A0ABR2FC72_9ROSI</name>
<accession>A0ABR2FC72</accession>
<reference evidence="2 3" key="1">
    <citation type="journal article" date="2024" name="G3 (Bethesda)">
        <title>Genome assembly of Hibiscus sabdariffa L. provides insights into metabolisms of medicinal natural products.</title>
        <authorList>
            <person name="Kim T."/>
        </authorList>
    </citation>
    <scope>NUCLEOTIDE SEQUENCE [LARGE SCALE GENOMIC DNA]</scope>
    <source>
        <strain evidence="2">TK-2024</strain>
        <tissue evidence="2">Old leaves</tissue>
    </source>
</reference>
<keyword evidence="3" id="KW-1185">Reference proteome</keyword>
<proteinExistence type="predicted"/>
<evidence type="ECO:0000256" key="1">
    <source>
        <dbReference type="SAM" id="MobiDB-lite"/>
    </source>
</evidence>
<feature type="region of interest" description="Disordered" evidence="1">
    <location>
        <begin position="24"/>
        <end position="44"/>
    </location>
</feature>